<name>A0A4Y8UMS5_9BACT</name>
<dbReference type="AlphaFoldDB" id="A0A4Y8UMS5"/>
<dbReference type="OrthoDB" id="9805760at2"/>
<evidence type="ECO:0000313" key="3">
    <source>
        <dbReference type="EMBL" id="TFH69742.1"/>
    </source>
</evidence>
<feature type="domain" description="Fibrobacter succinogenes major paralogous" evidence="2">
    <location>
        <begin position="92"/>
        <end position="273"/>
    </location>
</feature>
<gene>
    <name evidence="3" type="ORF">EXN75_16965</name>
</gene>
<dbReference type="NCBIfam" id="TIGR02145">
    <property type="entry name" value="Fib_succ_major"/>
    <property type="match status" value="1"/>
</dbReference>
<reference evidence="3 4" key="1">
    <citation type="submission" date="2019-02" db="EMBL/GenBank/DDBJ databases">
        <title>Draft Genome Sequence of the Prevotella sp. BCRC 81118, Isolated from Human Feces.</title>
        <authorList>
            <person name="Huang C.-H."/>
        </authorList>
    </citation>
    <scope>NUCLEOTIDE SEQUENCE [LARGE SCALE GENOMIC DNA]</scope>
    <source>
        <strain evidence="3 4">BCRC 81118</strain>
    </source>
</reference>
<evidence type="ECO:0000259" key="2">
    <source>
        <dbReference type="Pfam" id="PF09603"/>
    </source>
</evidence>
<feature type="signal peptide" evidence="1">
    <location>
        <begin position="1"/>
        <end position="27"/>
    </location>
</feature>
<evidence type="ECO:0000256" key="1">
    <source>
        <dbReference type="SAM" id="SignalP"/>
    </source>
</evidence>
<evidence type="ECO:0000313" key="4">
    <source>
        <dbReference type="Proteomes" id="UP000297872"/>
    </source>
</evidence>
<dbReference type="RefSeq" id="WP_134844718.1">
    <property type="nucleotide sequence ID" value="NZ_SGVY01000096.1"/>
</dbReference>
<dbReference type="EMBL" id="SGVY01000096">
    <property type="protein sequence ID" value="TFH69742.1"/>
    <property type="molecule type" value="Genomic_DNA"/>
</dbReference>
<accession>A0A4Y8UMS5</accession>
<keyword evidence="1" id="KW-0732">Signal</keyword>
<dbReference type="Proteomes" id="UP000297872">
    <property type="component" value="Unassembled WGS sequence"/>
</dbReference>
<feature type="chain" id="PRO_5021287786" description="Fibrobacter succinogenes major paralogous domain-containing protein" evidence="1">
    <location>
        <begin position="28"/>
        <end position="274"/>
    </location>
</feature>
<proteinExistence type="predicted"/>
<protein>
    <recommendedName>
        <fullName evidence="2">Fibrobacter succinogenes major paralogous domain-containing protein</fullName>
    </recommendedName>
</protein>
<organism evidence="3 4">
    <name type="scientific">Segatella hominis</name>
    <dbReference type="NCBI Taxonomy" id="2518605"/>
    <lineage>
        <taxon>Bacteria</taxon>
        <taxon>Pseudomonadati</taxon>
        <taxon>Bacteroidota</taxon>
        <taxon>Bacteroidia</taxon>
        <taxon>Bacteroidales</taxon>
        <taxon>Prevotellaceae</taxon>
        <taxon>Segatella</taxon>
    </lineage>
</organism>
<comment type="caution">
    <text evidence="3">The sequence shown here is derived from an EMBL/GenBank/DDBJ whole genome shotgun (WGS) entry which is preliminary data.</text>
</comment>
<dbReference type="GeneID" id="302996943"/>
<sequence length="274" mass="30056">MKTINTLKKVSLATFLTFVLSFSSVFAQNDTMYIMKSVAIAGQYNVNTEVNSVIFYKPTLEGNNTNNGDIVFNPNITYGSITDIDGNTYKTVTIGTQTWMAENLKVTKYNDGIAIPNVTDNTAWRELTTGALCDYGNTPSNSETYGKLYNWHAVNTGKLCPTGWHVPSDAEWTELTDYLGGTSVAGDKLKETGSTHWSNLRTGATNETGFTALPGGYRLSSGSFLDIGSDGSWWSATEYSASYAWNRSMNYGSSDVDRGTNHKELGFSVRCVRD</sequence>
<dbReference type="InterPro" id="IPR011871">
    <property type="entry name" value="Fib_succ_major"/>
</dbReference>
<dbReference type="Pfam" id="PF09603">
    <property type="entry name" value="Fib_succ_major"/>
    <property type="match status" value="1"/>
</dbReference>
<keyword evidence="4" id="KW-1185">Reference proteome</keyword>